<dbReference type="AlphaFoldDB" id="A0A7R9BT86"/>
<dbReference type="EMBL" id="CAJPEX010002667">
    <property type="protein sequence ID" value="CAG0921321.1"/>
    <property type="molecule type" value="Genomic_DNA"/>
</dbReference>
<reference evidence="1" key="1">
    <citation type="submission" date="2020-11" db="EMBL/GenBank/DDBJ databases">
        <authorList>
            <person name="Tran Van P."/>
        </authorList>
    </citation>
    <scope>NUCLEOTIDE SEQUENCE</scope>
</reference>
<organism evidence="1">
    <name type="scientific">Notodromas monacha</name>
    <dbReference type="NCBI Taxonomy" id="399045"/>
    <lineage>
        <taxon>Eukaryota</taxon>
        <taxon>Metazoa</taxon>
        <taxon>Ecdysozoa</taxon>
        <taxon>Arthropoda</taxon>
        <taxon>Crustacea</taxon>
        <taxon>Oligostraca</taxon>
        <taxon>Ostracoda</taxon>
        <taxon>Podocopa</taxon>
        <taxon>Podocopida</taxon>
        <taxon>Cypridocopina</taxon>
        <taxon>Cypridoidea</taxon>
        <taxon>Cyprididae</taxon>
        <taxon>Notodromas</taxon>
    </lineage>
</organism>
<dbReference type="EMBL" id="OA884704">
    <property type="protein sequence ID" value="CAD7281169.1"/>
    <property type="molecule type" value="Genomic_DNA"/>
</dbReference>
<sequence length="108" mass="12286">MKSERRDARTRTERQTADVIMPYQTDRNTCQYCPEDFEEASDGTFTNAVAVSTLTKDDPFPSLTSLQTSKAKDIANDVLHQIELPAGKKSFVLHVLRLWLKFALQISH</sequence>
<keyword evidence="2" id="KW-1185">Reference proteome</keyword>
<dbReference type="Proteomes" id="UP000678499">
    <property type="component" value="Unassembled WGS sequence"/>
</dbReference>
<evidence type="ECO:0000313" key="1">
    <source>
        <dbReference type="EMBL" id="CAD7281169.1"/>
    </source>
</evidence>
<protein>
    <submittedName>
        <fullName evidence="1">Uncharacterized protein</fullName>
    </submittedName>
</protein>
<proteinExistence type="predicted"/>
<name>A0A7R9BT86_9CRUS</name>
<evidence type="ECO:0000313" key="2">
    <source>
        <dbReference type="Proteomes" id="UP000678499"/>
    </source>
</evidence>
<gene>
    <name evidence="1" type="ORF">NMOB1V02_LOCUS8820</name>
</gene>
<accession>A0A7R9BT86</accession>